<dbReference type="AlphaFoldDB" id="A0A0C9YYM5"/>
<name>A0A0C9YYM5_9AGAM</name>
<dbReference type="EMBL" id="KN833746">
    <property type="protein sequence ID" value="KIK21886.1"/>
    <property type="molecule type" value="Genomic_DNA"/>
</dbReference>
<reference evidence="2 3" key="1">
    <citation type="submission" date="2014-04" db="EMBL/GenBank/DDBJ databases">
        <authorList>
            <consortium name="DOE Joint Genome Institute"/>
            <person name="Kuo A."/>
            <person name="Kohler A."/>
            <person name="Costa M.D."/>
            <person name="Nagy L.G."/>
            <person name="Floudas D."/>
            <person name="Copeland A."/>
            <person name="Barry K.W."/>
            <person name="Cichocki N."/>
            <person name="Veneault-Fourrey C."/>
            <person name="LaButti K."/>
            <person name="Lindquist E.A."/>
            <person name="Lipzen A."/>
            <person name="Lundell T."/>
            <person name="Morin E."/>
            <person name="Murat C."/>
            <person name="Sun H."/>
            <person name="Tunlid A."/>
            <person name="Henrissat B."/>
            <person name="Grigoriev I.V."/>
            <person name="Hibbett D.S."/>
            <person name="Martin F."/>
            <person name="Nordberg H.P."/>
            <person name="Cantor M.N."/>
            <person name="Hua S.X."/>
        </authorList>
    </citation>
    <scope>NUCLEOTIDE SEQUENCE [LARGE SCALE GENOMIC DNA]</scope>
    <source>
        <strain evidence="2 3">441</strain>
    </source>
</reference>
<proteinExistence type="predicted"/>
<reference evidence="3" key="2">
    <citation type="submission" date="2015-01" db="EMBL/GenBank/DDBJ databases">
        <title>Evolutionary Origins and Diversification of the Mycorrhizal Mutualists.</title>
        <authorList>
            <consortium name="DOE Joint Genome Institute"/>
            <consortium name="Mycorrhizal Genomics Consortium"/>
            <person name="Kohler A."/>
            <person name="Kuo A."/>
            <person name="Nagy L.G."/>
            <person name="Floudas D."/>
            <person name="Copeland A."/>
            <person name="Barry K.W."/>
            <person name="Cichocki N."/>
            <person name="Veneault-Fourrey C."/>
            <person name="LaButti K."/>
            <person name="Lindquist E.A."/>
            <person name="Lipzen A."/>
            <person name="Lundell T."/>
            <person name="Morin E."/>
            <person name="Murat C."/>
            <person name="Riley R."/>
            <person name="Ohm R."/>
            <person name="Sun H."/>
            <person name="Tunlid A."/>
            <person name="Henrissat B."/>
            <person name="Grigoriev I.V."/>
            <person name="Hibbett D.S."/>
            <person name="Martin F."/>
        </authorList>
    </citation>
    <scope>NUCLEOTIDE SEQUENCE [LARGE SCALE GENOMIC DNA]</scope>
    <source>
        <strain evidence="3">441</strain>
    </source>
</reference>
<protein>
    <submittedName>
        <fullName evidence="2">Uncharacterized protein</fullName>
    </submittedName>
</protein>
<keyword evidence="3" id="KW-1185">Reference proteome</keyword>
<dbReference type="HOGENOM" id="CLU_1431253_0_0_1"/>
<feature type="region of interest" description="Disordered" evidence="1">
    <location>
        <begin position="1"/>
        <end position="86"/>
    </location>
</feature>
<feature type="non-terminal residue" evidence="2">
    <location>
        <position position="1"/>
    </location>
</feature>
<evidence type="ECO:0000313" key="2">
    <source>
        <dbReference type="EMBL" id="KIK21886.1"/>
    </source>
</evidence>
<gene>
    <name evidence="2" type="ORF">PISMIDRAFT_12033</name>
</gene>
<feature type="compositionally biased region" description="Acidic residues" evidence="1">
    <location>
        <begin position="1"/>
        <end position="12"/>
    </location>
</feature>
<sequence>ASNEIETQEESEVLASRTLLEVSRSEERVSSEQQATTGDRGTGTGDPKVKGELQEWEDQHEEDQVGINQRGTSESEREGAESPLDIREEDAKSSSLLMCSFVVESLTDDVQEDGSIAHVFKDEPATGRVHLTTKDTLIEFRGEQRVVGNLTADLLQLAVRISGWELGDWSTTERRDTFGWDPGGLWQPER</sequence>
<evidence type="ECO:0000313" key="3">
    <source>
        <dbReference type="Proteomes" id="UP000054018"/>
    </source>
</evidence>
<evidence type="ECO:0000256" key="1">
    <source>
        <dbReference type="SAM" id="MobiDB-lite"/>
    </source>
</evidence>
<feature type="compositionally biased region" description="Basic and acidic residues" evidence="1">
    <location>
        <begin position="73"/>
        <end position="86"/>
    </location>
</feature>
<organism evidence="2 3">
    <name type="scientific">Pisolithus microcarpus 441</name>
    <dbReference type="NCBI Taxonomy" id="765257"/>
    <lineage>
        <taxon>Eukaryota</taxon>
        <taxon>Fungi</taxon>
        <taxon>Dikarya</taxon>
        <taxon>Basidiomycota</taxon>
        <taxon>Agaricomycotina</taxon>
        <taxon>Agaricomycetes</taxon>
        <taxon>Agaricomycetidae</taxon>
        <taxon>Boletales</taxon>
        <taxon>Sclerodermatineae</taxon>
        <taxon>Pisolithaceae</taxon>
        <taxon>Pisolithus</taxon>
    </lineage>
</organism>
<accession>A0A0C9YYM5</accession>
<dbReference type="Proteomes" id="UP000054018">
    <property type="component" value="Unassembled WGS sequence"/>
</dbReference>